<dbReference type="STRING" id="870908.SAMN04488044_2253"/>
<reference evidence="3" key="1">
    <citation type="submission" date="2016-11" db="EMBL/GenBank/DDBJ databases">
        <authorList>
            <person name="Varghese N."/>
            <person name="Submissions S."/>
        </authorList>
    </citation>
    <scope>NUCLEOTIDE SEQUENCE [LARGE SCALE GENOMIC DNA]</scope>
    <source>
        <strain evidence="3">DSM 28223</strain>
    </source>
</reference>
<protein>
    <submittedName>
        <fullName evidence="2">Uncharacterized protein</fullName>
    </submittedName>
</protein>
<organism evidence="2 3">
    <name type="scientific">Cognatishimia maritima</name>
    <dbReference type="NCBI Taxonomy" id="870908"/>
    <lineage>
        <taxon>Bacteria</taxon>
        <taxon>Pseudomonadati</taxon>
        <taxon>Pseudomonadota</taxon>
        <taxon>Alphaproteobacteria</taxon>
        <taxon>Rhodobacterales</taxon>
        <taxon>Paracoccaceae</taxon>
        <taxon>Cognatishimia</taxon>
    </lineage>
</organism>
<keyword evidence="1" id="KW-0812">Transmembrane</keyword>
<feature type="transmembrane region" description="Helical" evidence="1">
    <location>
        <begin position="12"/>
        <end position="31"/>
    </location>
</feature>
<dbReference type="OrthoDB" id="7851333at2"/>
<dbReference type="EMBL" id="FQWM01000004">
    <property type="protein sequence ID" value="SHH27979.1"/>
    <property type="molecule type" value="Genomic_DNA"/>
</dbReference>
<sequence>MSFIRPDAQRILLKWRDVLAGLVVIAIGLWWASGSGILQWVGVAVILGGAVLAFSGFQRARFRTDKGGPGVVTVDEGEISYFGPLSGGIAPIDDLALVMLDPQQTPPVWILQQPRQRDIAIPVNAEGVDQLFDAFAALPGIRTEYMLSALKADATQPVVIWSKPVGRLH</sequence>
<dbReference type="Proteomes" id="UP000184211">
    <property type="component" value="Unassembled WGS sequence"/>
</dbReference>
<name>A0A1M5RP61_9RHOB</name>
<evidence type="ECO:0000256" key="1">
    <source>
        <dbReference type="SAM" id="Phobius"/>
    </source>
</evidence>
<proteinExistence type="predicted"/>
<keyword evidence="3" id="KW-1185">Reference proteome</keyword>
<evidence type="ECO:0000313" key="3">
    <source>
        <dbReference type="Proteomes" id="UP000184211"/>
    </source>
</evidence>
<feature type="transmembrane region" description="Helical" evidence="1">
    <location>
        <begin position="37"/>
        <end position="57"/>
    </location>
</feature>
<gene>
    <name evidence="2" type="ORF">SAMN04488044_2253</name>
</gene>
<keyword evidence="1" id="KW-1133">Transmembrane helix</keyword>
<dbReference type="AlphaFoldDB" id="A0A1M5RP61"/>
<keyword evidence="1" id="KW-0472">Membrane</keyword>
<dbReference type="RefSeq" id="WP_072793134.1">
    <property type="nucleotide sequence ID" value="NZ_FQWM01000004.1"/>
</dbReference>
<accession>A0A1M5RP61</accession>
<evidence type="ECO:0000313" key="2">
    <source>
        <dbReference type="EMBL" id="SHH27979.1"/>
    </source>
</evidence>